<dbReference type="Proteomes" id="UP000751190">
    <property type="component" value="Unassembled WGS sequence"/>
</dbReference>
<dbReference type="GO" id="GO:0005657">
    <property type="term" value="C:replication fork"/>
    <property type="evidence" value="ECO:0007669"/>
    <property type="project" value="TreeGrafter"/>
</dbReference>
<keyword evidence="6" id="KW-1185">Reference proteome</keyword>
<dbReference type="InterPro" id="IPR051988">
    <property type="entry name" value="HRR_RAD51_Paralog"/>
</dbReference>
<dbReference type="PANTHER" id="PTHR46457">
    <property type="entry name" value="DNA REPAIR PROTEIN RAD51 HOMOLOG 4"/>
    <property type="match status" value="1"/>
</dbReference>
<proteinExistence type="predicted"/>
<evidence type="ECO:0000256" key="2">
    <source>
        <dbReference type="ARBA" id="ARBA00023242"/>
    </source>
</evidence>
<dbReference type="InterPro" id="IPR027417">
    <property type="entry name" value="P-loop_NTPase"/>
</dbReference>
<organism evidence="5 6">
    <name type="scientific">Diacronema lutheri</name>
    <name type="common">Unicellular marine alga</name>
    <name type="synonym">Monochrysis lutheri</name>
    <dbReference type="NCBI Taxonomy" id="2081491"/>
    <lineage>
        <taxon>Eukaryota</taxon>
        <taxon>Haptista</taxon>
        <taxon>Haptophyta</taxon>
        <taxon>Pavlovophyceae</taxon>
        <taxon>Pavlovales</taxon>
        <taxon>Pavlovaceae</taxon>
        <taxon>Diacronema</taxon>
    </lineage>
</organism>
<accession>A0A8J6CDB3</accession>
<evidence type="ECO:0000313" key="5">
    <source>
        <dbReference type="EMBL" id="KAG8470812.1"/>
    </source>
</evidence>
<dbReference type="GO" id="GO:0008094">
    <property type="term" value="F:ATP-dependent activity, acting on DNA"/>
    <property type="evidence" value="ECO:0007669"/>
    <property type="project" value="TreeGrafter"/>
</dbReference>
<feature type="region of interest" description="Disordered" evidence="3">
    <location>
        <begin position="312"/>
        <end position="337"/>
    </location>
</feature>
<reference evidence="5" key="1">
    <citation type="submission" date="2021-05" db="EMBL/GenBank/DDBJ databases">
        <title>The genome of the haptophyte Pavlova lutheri (Diacronema luteri, Pavlovales) - a model for lipid biosynthesis in eukaryotic algae.</title>
        <authorList>
            <person name="Hulatt C.J."/>
            <person name="Posewitz M.C."/>
        </authorList>
    </citation>
    <scope>NUCLEOTIDE SEQUENCE</scope>
    <source>
        <strain evidence="5">NIVA-4/92</strain>
    </source>
</reference>
<dbReference type="OMA" id="NAGHAWI"/>
<feature type="compositionally biased region" description="Basic and acidic residues" evidence="3">
    <location>
        <begin position="312"/>
        <end position="322"/>
    </location>
</feature>
<dbReference type="InterPro" id="IPR013632">
    <property type="entry name" value="Rad51_C"/>
</dbReference>
<dbReference type="GO" id="GO:0033063">
    <property type="term" value="C:Rad51B-Rad51C-Rad51D-XRCC2 complex"/>
    <property type="evidence" value="ECO:0007669"/>
    <property type="project" value="TreeGrafter"/>
</dbReference>
<evidence type="ECO:0000256" key="3">
    <source>
        <dbReference type="SAM" id="MobiDB-lite"/>
    </source>
</evidence>
<dbReference type="AlphaFoldDB" id="A0A8J6CDB3"/>
<evidence type="ECO:0000313" key="6">
    <source>
        <dbReference type="Proteomes" id="UP000751190"/>
    </source>
</evidence>
<dbReference type="GO" id="GO:0005815">
    <property type="term" value="C:microtubule organizing center"/>
    <property type="evidence" value="ECO:0007669"/>
    <property type="project" value="TreeGrafter"/>
</dbReference>
<evidence type="ECO:0000259" key="4">
    <source>
        <dbReference type="SMART" id="SM00382"/>
    </source>
</evidence>
<dbReference type="GO" id="GO:0007131">
    <property type="term" value="P:reciprocal meiotic recombination"/>
    <property type="evidence" value="ECO:0007669"/>
    <property type="project" value="TreeGrafter"/>
</dbReference>
<dbReference type="Pfam" id="PF08423">
    <property type="entry name" value="Rad51"/>
    <property type="match status" value="1"/>
</dbReference>
<name>A0A8J6CDB3_DIALT</name>
<dbReference type="GO" id="GO:0000400">
    <property type="term" value="F:four-way junction DNA binding"/>
    <property type="evidence" value="ECO:0007669"/>
    <property type="project" value="TreeGrafter"/>
</dbReference>
<dbReference type="InterPro" id="IPR003593">
    <property type="entry name" value="AAA+_ATPase"/>
</dbReference>
<sequence>MAGLLAHSAGLSSEQAEALARAGVTSVCDALLVASVDSTATRAPSALGVVHADALKRLVEHCAPALVPADVLWVRRKAKACMVRTCTELDALMGGGVMTGEVLELAGRSGSGKTWLCLATCAHVALELRAHALFVDTGANFCARAFLEECSRVARALDLPDEQVAPALRRVRVVRVSDADEVAALLEHVRAARAAKADAWYSRLALVVVDSPALALMPLLARGNAGHAWIVTISRALRALTHCNLAVVVTNHLVGAEVALREGLIEDSARLALGSSWRAVSDMRVYLDAARPSGATLAAAPTAPCTAWLERSHRSGPREGSVRRAVAARRAPASDCQ</sequence>
<dbReference type="Gene3D" id="3.40.50.300">
    <property type="entry name" value="P-loop containing nucleotide triphosphate hydrolases"/>
    <property type="match status" value="1"/>
</dbReference>
<dbReference type="PANTHER" id="PTHR46457:SF1">
    <property type="entry name" value="DNA REPAIR PROTEIN RAD51 HOMOLOG 4"/>
    <property type="match status" value="1"/>
</dbReference>
<comment type="subcellular location">
    <subcellularLocation>
        <location evidence="1">Nucleus</location>
    </subcellularLocation>
</comment>
<comment type="caution">
    <text evidence="5">The sequence shown here is derived from an EMBL/GenBank/DDBJ whole genome shotgun (WGS) entry which is preliminary data.</text>
</comment>
<dbReference type="GO" id="GO:0000723">
    <property type="term" value="P:telomere maintenance"/>
    <property type="evidence" value="ECO:0007669"/>
    <property type="project" value="TreeGrafter"/>
</dbReference>
<dbReference type="OrthoDB" id="336321at2759"/>
<dbReference type="GO" id="GO:0003697">
    <property type="term" value="F:single-stranded DNA binding"/>
    <property type="evidence" value="ECO:0007669"/>
    <property type="project" value="TreeGrafter"/>
</dbReference>
<evidence type="ECO:0000256" key="1">
    <source>
        <dbReference type="ARBA" id="ARBA00004123"/>
    </source>
</evidence>
<dbReference type="GO" id="GO:0042148">
    <property type="term" value="P:DNA strand invasion"/>
    <property type="evidence" value="ECO:0007669"/>
    <property type="project" value="TreeGrafter"/>
</dbReference>
<dbReference type="GO" id="GO:0000724">
    <property type="term" value="P:double-strand break repair via homologous recombination"/>
    <property type="evidence" value="ECO:0007669"/>
    <property type="project" value="TreeGrafter"/>
</dbReference>
<keyword evidence="2" id="KW-0539">Nucleus</keyword>
<feature type="domain" description="AAA+ ATPase" evidence="4">
    <location>
        <begin position="99"/>
        <end position="291"/>
    </location>
</feature>
<protein>
    <recommendedName>
        <fullName evidence="4">AAA+ ATPase domain-containing protein</fullName>
    </recommendedName>
</protein>
<dbReference type="SMART" id="SM00382">
    <property type="entry name" value="AAA"/>
    <property type="match status" value="1"/>
</dbReference>
<dbReference type="SUPFAM" id="SSF52540">
    <property type="entry name" value="P-loop containing nucleoside triphosphate hydrolases"/>
    <property type="match status" value="1"/>
</dbReference>
<gene>
    <name evidence="5" type="ORF">KFE25_009233</name>
</gene>
<dbReference type="EMBL" id="JAGTXO010000001">
    <property type="protein sequence ID" value="KAG8470812.1"/>
    <property type="molecule type" value="Genomic_DNA"/>
</dbReference>